<accession>A0ABY5YHA3</accession>
<dbReference type="RefSeq" id="WP_260560443.1">
    <property type="nucleotide sequence ID" value="NZ_BAABEC010000020.1"/>
</dbReference>
<evidence type="ECO:0000313" key="1">
    <source>
        <dbReference type="EMBL" id="UWX64168.1"/>
    </source>
</evidence>
<dbReference type="EMBL" id="CP104213">
    <property type="protein sequence ID" value="UWX64168.1"/>
    <property type="molecule type" value="Genomic_DNA"/>
</dbReference>
<keyword evidence="2" id="KW-1185">Reference proteome</keyword>
<reference evidence="1" key="1">
    <citation type="submission" date="2022-09" db="EMBL/GenBank/DDBJ databases">
        <title>genome sequence of Deinococcus rubellus.</title>
        <authorList>
            <person name="Srinivasan S."/>
        </authorList>
    </citation>
    <scope>NUCLEOTIDE SEQUENCE</scope>
    <source>
        <strain evidence="1">Ant6</strain>
    </source>
</reference>
<proteinExistence type="predicted"/>
<sequence>MSDPLYAANLRSDGWGDFEIAQISVNACELPIRLSLPHTSLDSAPEDLGLVTVTKVLTACGARLLAVHLIEAAQAVEDALSEPMTFEDLMARQG</sequence>
<dbReference type="Proteomes" id="UP001060261">
    <property type="component" value="Chromosome"/>
</dbReference>
<evidence type="ECO:0000313" key="2">
    <source>
        <dbReference type="Proteomes" id="UP001060261"/>
    </source>
</evidence>
<protein>
    <submittedName>
        <fullName evidence="1">Uncharacterized protein</fullName>
    </submittedName>
</protein>
<gene>
    <name evidence="1" type="ORF">N0D28_00355</name>
</gene>
<name>A0ABY5YHA3_9DEIO</name>
<organism evidence="1 2">
    <name type="scientific">Deinococcus rubellus</name>
    <dbReference type="NCBI Taxonomy" id="1889240"/>
    <lineage>
        <taxon>Bacteria</taxon>
        <taxon>Thermotogati</taxon>
        <taxon>Deinococcota</taxon>
        <taxon>Deinococci</taxon>
        <taxon>Deinococcales</taxon>
        <taxon>Deinococcaceae</taxon>
        <taxon>Deinococcus</taxon>
    </lineage>
</organism>